<sequence>MAAPTCSSLSTLKSSTLLPSFKLYPIPIPFSSFNPKRFPNRLRVRATATTLESSNGAVVVAPEKEEESNPYGRQYFPLAAVVGQDAIKTALLLGAIDREIGGIAISGKRGTAKTVMARGLHAILPPIEVVVGSVANADPACPEEWEDGLAAKVEYDFAGNVKTKIVRSPFVQIPLGVTEDRLIGSVDVEESVKSGTTVFQPGLLAEAHRGVLYVDEINLLDEGISNLLLNVLTEGVNIVEREGISVKHPCKPLFIATYNPEEGAVREHLLDRVAINLSYLCFYFTEYDFIVTVNSYPVLLPMASFFCSADLPMSFEDRVAAVGISTQFQERSEDVFKMVVEETDYAKTQIILAREYLKDVTISRDQLKYLVLEALRGGCQGHRAELYAARVAKCLAAFEGREKVFVDDLKKAVKFLFIDLQINFVVIYLVELVILPRSIINENPPEQQNQPPPPPPPPQNQDSTEEQNEEEDDQEDENDEENEEQQDQIPEEFIFDAEGGLVDEKLLFFAQQAQKRRGKAGRAKNVIFSEDRGRYIKPMLPKGPVKRLAVDATLRAAAPYQKLRREKDTLKIRKVYVEKTDMRAKRMARKAGALNAKGAALKLLAESYTSRDQVSIIPFRGDSAEVLLPPSRSISMARKRLERLPCGGGSPLAHGLTTAVRVGLNAEKSGDVGRIMIVAITDGRANISLKRSTDPEAAAASDAPRPSTQELKDEILEVAGKIYKAGMSLLVIDTENKFVSTGFAKEIARVSQGKYYYLPNASDAVISATTREALSALKNS</sequence>
<comment type="caution">
    <text evidence="1">The sequence shown here is derived from an EMBL/GenBank/DDBJ whole genome shotgun (WGS) entry which is preliminary data.</text>
</comment>
<protein>
    <submittedName>
        <fullName evidence="1">Uncharacterized protein</fullName>
    </submittedName>
</protein>
<reference evidence="1" key="1">
    <citation type="submission" date="2022-02" db="EMBL/GenBank/DDBJ databases">
        <title>Plant Genome Project.</title>
        <authorList>
            <person name="Zhang R.-G."/>
        </authorList>
    </citation>
    <scope>NUCLEOTIDE SEQUENCE</scope>
    <source>
        <strain evidence="1">AT1</strain>
    </source>
</reference>
<evidence type="ECO:0000313" key="1">
    <source>
        <dbReference type="EMBL" id="KAI8526129.1"/>
    </source>
</evidence>
<organism evidence="1 2">
    <name type="scientific">Rhododendron molle</name>
    <name type="common">Chinese azalea</name>
    <name type="synonym">Azalea mollis</name>
    <dbReference type="NCBI Taxonomy" id="49168"/>
    <lineage>
        <taxon>Eukaryota</taxon>
        <taxon>Viridiplantae</taxon>
        <taxon>Streptophyta</taxon>
        <taxon>Embryophyta</taxon>
        <taxon>Tracheophyta</taxon>
        <taxon>Spermatophyta</taxon>
        <taxon>Magnoliopsida</taxon>
        <taxon>eudicotyledons</taxon>
        <taxon>Gunneridae</taxon>
        <taxon>Pentapetalae</taxon>
        <taxon>asterids</taxon>
        <taxon>Ericales</taxon>
        <taxon>Ericaceae</taxon>
        <taxon>Ericoideae</taxon>
        <taxon>Rhodoreae</taxon>
        <taxon>Rhododendron</taxon>
    </lineage>
</organism>
<proteinExistence type="predicted"/>
<dbReference type="Proteomes" id="UP001062846">
    <property type="component" value="Chromosome 13"/>
</dbReference>
<evidence type="ECO:0000313" key="2">
    <source>
        <dbReference type="Proteomes" id="UP001062846"/>
    </source>
</evidence>
<name>A0ACC0LCM0_RHOML</name>
<keyword evidence="2" id="KW-1185">Reference proteome</keyword>
<gene>
    <name evidence="1" type="ORF">RHMOL_Rhmol13G0284700</name>
</gene>
<accession>A0ACC0LCM0</accession>
<dbReference type="EMBL" id="CM046400">
    <property type="protein sequence ID" value="KAI8526129.1"/>
    <property type="molecule type" value="Genomic_DNA"/>
</dbReference>